<sequence>MKESHNLPGEGGCEEGSTCATDGGWPVTTAGGDAASQVDADEPLVEEEMEDGALGELLLSLPLPPYANQQVSTQRIEPLRRFVQQQHHRIAHQLNTDREPALLTDVEIFHLLVGHLRQGKIGQHLAYFGAFQITSQLHLAAGRSIRPARDNIEQGTLSTALRAEDGHHLAAVHGQMHSLQHQR</sequence>
<evidence type="ECO:0000256" key="1">
    <source>
        <dbReference type="SAM" id="MobiDB-lite"/>
    </source>
</evidence>
<dbReference type="EnsemblMetazoa" id="ACOM042309-RA">
    <property type="protein sequence ID" value="ACOM042309-PA.1"/>
    <property type="gene ID" value="ACOM042309"/>
</dbReference>
<dbReference type="AlphaFoldDB" id="A0A8W7Q3N7"/>
<reference evidence="2" key="1">
    <citation type="submission" date="2022-08" db="UniProtKB">
        <authorList>
            <consortium name="EnsemblMetazoa"/>
        </authorList>
    </citation>
    <scope>IDENTIFICATION</scope>
</reference>
<evidence type="ECO:0000313" key="2">
    <source>
        <dbReference type="EnsemblMetazoa" id="ACOM042309-PA.1"/>
    </source>
</evidence>
<feature type="region of interest" description="Disordered" evidence="1">
    <location>
        <begin position="1"/>
        <end position="37"/>
    </location>
</feature>
<accession>A0A8W7Q3N7</accession>
<name>A0A8W7Q3N7_ANOCL</name>
<dbReference type="AntiFam" id="ANF00142">
    <property type="entry name" value="Shadow ORF (opposite yadG)"/>
</dbReference>
<dbReference type="Proteomes" id="UP000075882">
    <property type="component" value="Unassembled WGS sequence"/>
</dbReference>
<proteinExistence type="predicted"/>
<protein>
    <submittedName>
        <fullName evidence="2">Uncharacterized protein</fullName>
    </submittedName>
</protein>
<organism evidence="2">
    <name type="scientific">Anopheles coluzzii</name>
    <name type="common">African malaria mosquito</name>
    <dbReference type="NCBI Taxonomy" id="1518534"/>
    <lineage>
        <taxon>Eukaryota</taxon>
        <taxon>Metazoa</taxon>
        <taxon>Ecdysozoa</taxon>
        <taxon>Arthropoda</taxon>
        <taxon>Hexapoda</taxon>
        <taxon>Insecta</taxon>
        <taxon>Pterygota</taxon>
        <taxon>Neoptera</taxon>
        <taxon>Endopterygota</taxon>
        <taxon>Diptera</taxon>
        <taxon>Nematocera</taxon>
        <taxon>Culicoidea</taxon>
        <taxon>Culicidae</taxon>
        <taxon>Anophelinae</taxon>
        <taxon>Anopheles</taxon>
    </lineage>
</organism>